<evidence type="ECO:0000313" key="2">
    <source>
        <dbReference type="EMBL" id="WSD16199.1"/>
    </source>
</evidence>
<dbReference type="GeneID" id="93930568"/>
<name>A0ABZ1HC82_STRPH</name>
<dbReference type="Proteomes" id="UP001340816">
    <property type="component" value="Chromosome"/>
</dbReference>
<keyword evidence="3" id="KW-1185">Reference proteome</keyword>
<evidence type="ECO:0000313" key="3">
    <source>
        <dbReference type="Proteomes" id="UP001340816"/>
    </source>
</evidence>
<keyword evidence="1" id="KW-1133">Transmembrane helix</keyword>
<organism evidence="2 3">
    <name type="scientific">Streptomyces phaeochromogenes</name>
    <dbReference type="NCBI Taxonomy" id="1923"/>
    <lineage>
        <taxon>Bacteria</taxon>
        <taxon>Bacillati</taxon>
        <taxon>Actinomycetota</taxon>
        <taxon>Actinomycetes</taxon>
        <taxon>Kitasatosporales</taxon>
        <taxon>Streptomycetaceae</taxon>
        <taxon>Streptomyces</taxon>
        <taxon>Streptomyces phaeochromogenes group</taxon>
    </lineage>
</organism>
<sequence>MSDATRRRLKLLKAGLLMTASVVLRVLHFIAVLLPKSSGNRSSSSSSSYDGGDG</sequence>
<accession>A0ABZ1HC82</accession>
<gene>
    <name evidence="2" type="ORF">OHB35_24735</name>
</gene>
<proteinExistence type="predicted"/>
<keyword evidence="1" id="KW-0812">Transmembrane</keyword>
<dbReference type="RefSeq" id="WP_266758707.1">
    <property type="nucleotide sequence ID" value="NZ_CP108011.1"/>
</dbReference>
<dbReference type="EMBL" id="CP109135">
    <property type="protein sequence ID" value="WSD16199.1"/>
    <property type="molecule type" value="Genomic_DNA"/>
</dbReference>
<reference evidence="2 3" key="1">
    <citation type="submission" date="2022-10" db="EMBL/GenBank/DDBJ databases">
        <title>The complete genomes of actinobacterial strains from the NBC collection.</title>
        <authorList>
            <person name="Joergensen T.S."/>
            <person name="Alvarez Arevalo M."/>
            <person name="Sterndorff E.B."/>
            <person name="Faurdal D."/>
            <person name="Vuksanovic O."/>
            <person name="Mourched A.-S."/>
            <person name="Charusanti P."/>
            <person name="Shaw S."/>
            <person name="Blin K."/>
            <person name="Weber T."/>
        </authorList>
    </citation>
    <scope>NUCLEOTIDE SEQUENCE [LARGE SCALE GENOMIC DNA]</scope>
    <source>
        <strain evidence="2 3">NBC 01752</strain>
    </source>
</reference>
<feature type="transmembrane region" description="Helical" evidence="1">
    <location>
        <begin position="12"/>
        <end position="34"/>
    </location>
</feature>
<keyword evidence="1" id="KW-0472">Membrane</keyword>
<protein>
    <submittedName>
        <fullName evidence="2">Uncharacterized protein</fullName>
    </submittedName>
</protein>
<evidence type="ECO:0000256" key="1">
    <source>
        <dbReference type="SAM" id="Phobius"/>
    </source>
</evidence>